<sequence length="411" mass="44760">MNEKLFKDGIINEDGSLTILNASESHRGHFKCVAENEVGSDERIIILTVHTAPTIEGSGQEIRFPSDGSIQIVTPQMNHAGKYTCHVSNLAGDDHITYLLKIQEPPLIISDIPDAIDVIHGMMLEIPCRAVGTPDPTVTWEKDGFPIISDEVMGIDASGTLHIDVAQSFHQGEYQCVASNPAGKDQRRTVISVQEPPVISPTTLSDYTTVEGDRIEMRCLANANPPPVITWSRKGIPVSEDMVGIHVTEDSEQKILCGSSLHQHAGELNYEPKIISDGTLVIENVVNDDAGHYTCKASNAAGDADKVIRLSVIIPPDIPDQDTIASEAVVVGQPFSLYCPVFSTPLPQISWHLDDHPVADGDPNIQLSDDKRHLHVLRSRPTDTGNYKCVARNPAGESSKSFQVEILGNFF</sequence>
<dbReference type="GO" id="GO:0050808">
    <property type="term" value="P:synapse organization"/>
    <property type="evidence" value="ECO:0007669"/>
    <property type="project" value="TreeGrafter"/>
</dbReference>
<keyword evidence="3" id="KW-0732">Signal</keyword>
<dbReference type="OrthoDB" id="5985519at2759"/>
<dbReference type="SMART" id="SM00409">
    <property type="entry name" value="IG"/>
    <property type="match status" value="4"/>
</dbReference>
<dbReference type="GO" id="GO:0007156">
    <property type="term" value="P:homophilic cell adhesion via plasma membrane adhesion molecules"/>
    <property type="evidence" value="ECO:0007669"/>
    <property type="project" value="TreeGrafter"/>
</dbReference>
<dbReference type="AlphaFoldDB" id="A0A3P6TMG4"/>
<organism evidence="11 12">
    <name type="scientific">Anisakis simplex</name>
    <name type="common">Herring worm</name>
    <dbReference type="NCBI Taxonomy" id="6269"/>
    <lineage>
        <taxon>Eukaryota</taxon>
        <taxon>Metazoa</taxon>
        <taxon>Ecdysozoa</taxon>
        <taxon>Nematoda</taxon>
        <taxon>Chromadorea</taxon>
        <taxon>Rhabditida</taxon>
        <taxon>Spirurina</taxon>
        <taxon>Ascaridomorpha</taxon>
        <taxon>Ascaridoidea</taxon>
        <taxon>Anisakidae</taxon>
        <taxon>Anisakis</taxon>
        <taxon>Anisakis simplex complex</taxon>
    </lineage>
</organism>
<dbReference type="EMBL" id="UYRR01035815">
    <property type="protein sequence ID" value="VDK65591.1"/>
    <property type="molecule type" value="Genomic_DNA"/>
</dbReference>
<dbReference type="GO" id="GO:0005886">
    <property type="term" value="C:plasma membrane"/>
    <property type="evidence" value="ECO:0007669"/>
    <property type="project" value="TreeGrafter"/>
</dbReference>
<keyword evidence="8" id="KW-1015">Disulfide bond</keyword>
<feature type="domain" description="Ig-like" evidence="10">
    <location>
        <begin position="316"/>
        <end position="405"/>
    </location>
</feature>
<dbReference type="Pfam" id="PF13927">
    <property type="entry name" value="Ig_3"/>
    <property type="match status" value="1"/>
</dbReference>
<name>A0A3P6TMG4_ANISI</name>
<dbReference type="InterPro" id="IPR050958">
    <property type="entry name" value="Cell_Adh-Cytoskel_Orgn"/>
</dbReference>
<evidence type="ECO:0000256" key="1">
    <source>
        <dbReference type="ARBA" id="ARBA00004167"/>
    </source>
</evidence>
<dbReference type="CDD" id="cd00096">
    <property type="entry name" value="Ig"/>
    <property type="match status" value="1"/>
</dbReference>
<evidence type="ECO:0000256" key="5">
    <source>
        <dbReference type="ARBA" id="ARBA00022889"/>
    </source>
</evidence>
<feature type="domain" description="Ig-like" evidence="10">
    <location>
        <begin position="197"/>
        <end position="311"/>
    </location>
</feature>
<dbReference type="GO" id="GO:0043025">
    <property type="term" value="C:neuronal cell body"/>
    <property type="evidence" value="ECO:0007669"/>
    <property type="project" value="TreeGrafter"/>
</dbReference>
<feature type="domain" description="Ig-like" evidence="10">
    <location>
        <begin position="105"/>
        <end position="192"/>
    </location>
</feature>
<dbReference type="InterPro" id="IPR013098">
    <property type="entry name" value="Ig_I-set"/>
</dbReference>
<keyword evidence="6" id="KW-1133">Transmembrane helix</keyword>
<dbReference type="InterPro" id="IPR007110">
    <property type="entry name" value="Ig-like_dom"/>
</dbReference>
<keyword evidence="5" id="KW-0130">Cell adhesion</keyword>
<dbReference type="GO" id="GO:0030424">
    <property type="term" value="C:axon"/>
    <property type="evidence" value="ECO:0007669"/>
    <property type="project" value="TreeGrafter"/>
</dbReference>
<dbReference type="PANTHER" id="PTHR45080:SF28">
    <property type="entry name" value="HEMICENTIN-2"/>
    <property type="match status" value="1"/>
</dbReference>
<dbReference type="InterPro" id="IPR003599">
    <property type="entry name" value="Ig_sub"/>
</dbReference>
<evidence type="ECO:0000256" key="7">
    <source>
        <dbReference type="ARBA" id="ARBA00023136"/>
    </source>
</evidence>
<keyword evidence="2" id="KW-0812">Transmembrane</keyword>
<proteinExistence type="predicted"/>
<dbReference type="Pfam" id="PF07679">
    <property type="entry name" value="I-set"/>
    <property type="match status" value="2"/>
</dbReference>
<dbReference type="Proteomes" id="UP000267096">
    <property type="component" value="Unassembled WGS sequence"/>
</dbReference>
<dbReference type="InterPro" id="IPR036179">
    <property type="entry name" value="Ig-like_dom_sf"/>
</dbReference>
<evidence type="ECO:0000256" key="6">
    <source>
        <dbReference type="ARBA" id="ARBA00022989"/>
    </source>
</evidence>
<gene>
    <name evidence="11" type="ORF">ASIM_LOCUS18631</name>
</gene>
<evidence type="ECO:0000259" key="10">
    <source>
        <dbReference type="PROSITE" id="PS50835"/>
    </source>
</evidence>
<keyword evidence="9" id="KW-0393">Immunoglobulin domain</keyword>
<evidence type="ECO:0000256" key="2">
    <source>
        <dbReference type="ARBA" id="ARBA00022692"/>
    </source>
</evidence>
<evidence type="ECO:0000256" key="8">
    <source>
        <dbReference type="ARBA" id="ARBA00023157"/>
    </source>
</evidence>
<reference evidence="11 12" key="1">
    <citation type="submission" date="2018-11" db="EMBL/GenBank/DDBJ databases">
        <authorList>
            <consortium name="Pathogen Informatics"/>
        </authorList>
    </citation>
    <scope>NUCLEOTIDE SEQUENCE [LARGE SCALE GENOMIC DNA]</scope>
</reference>
<keyword evidence="7" id="KW-0472">Membrane</keyword>
<dbReference type="InterPro" id="IPR003598">
    <property type="entry name" value="Ig_sub2"/>
</dbReference>
<dbReference type="SMART" id="SM00408">
    <property type="entry name" value="IGc2"/>
    <property type="match status" value="3"/>
</dbReference>
<evidence type="ECO:0000256" key="3">
    <source>
        <dbReference type="ARBA" id="ARBA00022729"/>
    </source>
</evidence>
<comment type="subcellular location">
    <subcellularLocation>
        <location evidence="1">Membrane</location>
        <topology evidence="1">Single-pass membrane protein</topology>
    </subcellularLocation>
</comment>
<dbReference type="GO" id="GO:0008046">
    <property type="term" value="F:axon guidance receptor activity"/>
    <property type="evidence" value="ECO:0007669"/>
    <property type="project" value="TreeGrafter"/>
</dbReference>
<evidence type="ECO:0000256" key="4">
    <source>
        <dbReference type="ARBA" id="ARBA00022737"/>
    </source>
</evidence>
<evidence type="ECO:0000313" key="12">
    <source>
        <dbReference type="Proteomes" id="UP000267096"/>
    </source>
</evidence>
<protein>
    <recommendedName>
        <fullName evidence="10">Ig-like domain-containing protein</fullName>
    </recommendedName>
</protein>
<keyword evidence="12" id="KW-1185">Reference proteome</keyword>
<dbReference type="Gene3D" id="2.60.40.10">
    <property type="entry name" value="Immunoglobulins"/>
    <property type="match status" value="5"/>
</dbReference>
<accession>A0A3P6TMG4</accession>
<dbReference type="SUPFAM" id="SSF48726">
    <property type="entry name" value="Immunoglobulin"/>
    <property type="match status" value="5"/>
</dbReference>
<dbReference type="InterPro" id="IPR013783">
    <property type="entry name" value="Ig-like_fold"/>
</dbReference>
<dbReference type="PROSITE" id="PS50835">
    <property type="entry name" value="IG_LIKE"/>
    <property type="match status" value="3"/>
</dbReference>
<evidence type="ECO:0000256" key="9">
    <source>
        <dbReference type="ARBA" id="ARBA00023319"/>
    </source>
</evidence>
<dbReference type="PANTHER" id="PTHR45080">
    <property type="entry name" value="CONTACTIN 5"/>
    <property type="match status" value="1"/>
</dbReference>
<keyword evidence="4" id="KW-0677">Repeat</keyword>
<dbReference type="FunFam" id="2.60.40.10:FF:000017">
    <property type="entry name" value="Down syndrome cell adhesion molecule b"/>
    <property type="match status" value="2"/>
</dbReference>
<evidence type="ECO:0000313" key="11">
    <source>
        <dbReference type="EMBL" id="VDK65591.1"/>
    </source>
</evidence>
<dbReference type="FunFam" id="2.60.40.10:FF:000503">
    <property type="entry name" value="Hemicentin 1"/>
    <property type="match status" value="1"/>
</dbReference>